<name>A0A0C2HCX6_9BILA</name>
<dbReference type="OrthoDB" id="5863619at2759"/>
<dbReference type="EMBL" id="KN726719">
    <property type="protein sequence ID" value="KIH67391.1"/>
    <property type="molecule type" value="Genomic_DNA"/>
</dbReference>
<evidence type="ECO:0008006" key="5">
    <source>
        <dbReference type="Google" id="ProtNLM"/>
    </source>
</evidence>
<organism evidence="3 4">
    <name type="scientific">Ancylostoma duodenale</name>
    <dbReference type="NCBI Taxonomy" id="51022"/>
    <lineage>
        <taxon>Eukaryota</taxon>
        <taxon>Metazoa</taxon>
        <taxon>Ecdysozoa</taxon>
        <taxon>Nematoda</taxon>
        <taxon>Chromadorea</taxon>
        <taxon>Rhabditida</taxon>
        <taxon>Rhabditina</taxon>
        <taxon>Rhabditomorpha</taxon>
        <taxon>Strongyloidea</taxon>
        <taxon>Ancylostomatidae</taxon>
        <taxon>Ancylostomatinae</taxon>
        <taxon>Ancylostoma</taxon>
    </lineage>
</organism>
<feature type="chain" id="PRO_5002149650" description="G-protein coupled receptors family 1 profile domain-containing protein" evidence="2">
    <location>
        <begin position="19"/>
        <end position="74"/>
    </location>
</feature>
<dbReference type="Proteomes" id="UP000054047">
    <property type="component" value="Unassembled WGS sequence"/>
</dbReference>
<keyword evidence="4" id="KW-1185">Reference proteome</keyword>
<evidence type="ECO:0000313" key="3">
    <source>
        <dbReference type="EMBL" id="KIH67391.1"/>
    </source>
</evidence>
<gene>
    <name evidence="3" type="ORF">ANCDUO_02282</name>
</gene>
<sequence length="74" mass="8171">MCIAVIVILVYGIAHVKCRQLTIRDPNSPSIEKLKRLLCSLSLVVAVYTSTWFITFAGLVITEFITSSVQGIQT</sequence>
<evidence type="ECO:0000256" key="1">
    <source>
        <dbReference type="SAM" id="Phobius"/>
    </source>
</evidence>
<proteinExistence type="predicted"/>
<keyword evidence="2" id="KW-0732">Signal</keyword>
<keyword evidence="1" id="KW-1133">Transmembrane helix</keyword>
<keyword evidence="1" id="KW-0812">Transmembrane</keyword>
<keyword evidence="1" id="KW-0472">Membrane</keyword>
<accession>A0A0C2HCX6</accession>
<protein>
    <recommendedName>
        <fullName evidence="5">G-protein coupled receptors family 1 profile domain-containing protein</fullName>
    </recommendedName>
</protein>
<evidence type="ECO:0000313" key="4">
    <source>
        <dbReference type="Proteomes" id="UP000054047"/>
    </source>
</evidence>
<feature type="signal peptide" evidence="2">
    <location>
        <begin position="1"/>
        <end position="18"/>
    </location>
</feature>
<feature type="transmembrane region" description="Helical" evidence="1">
    <location>
        <begin position="42"/>
        <end position="65"/>
    </location>
</feature>
<evidence type="ECO:0000256" key="2">
    <source>
        <dbReference type="SAM" id="SignalP"/>
    </source>
</evidence>
<reference evidence="3 4" key="1">
    <citation type="submission" date="2013-12" db="EMBL/GenBank/DDBJ databases">
        <title>Draft genome of the parsitic nematode Ancylostoma duodenale.</title>
        <authorList>
            <person name="Mitreva M."/>
        </authorList>
    </citation>
    <scope>NUCLEOTIDE SEQUENCE [LARGE SCALE GENOMIC DNA]</scope>
    <source>
        <strain evidence="3 4">Zhejiang</strain>
    </source>
</reference>
<dbReference type="AlphaFoldDB" id="A0A0C2HCX6"/>